<feature type="domain" description="Hemerythrin-like" evidence="1">
    <location>
        <begin position="4"/>
        <end position="120"/>
    </location>
</feature>
<dbReference type="InterPro" id="IPR012312">
    <property type="entry name" value="Hemerythrin-like"/>
</dbReference>
<gene>
    <name evidence="2" type="ORF">NOI20_16185</name>
</gene>
<name>A0AAJ1UGV7_9RHOB</name>
<dbReference type="PANTHER" id="PTHR35585:SF1">
    <property type="entry name" value="HHE DOMAIN PROTEIN (AFU_ORTHOLOGUE AFUA_4G00730)"/>
    <property type="match status" value="1"/>
</dbReference>
<proteinExistence type="predicted"/>
<reference evidence="2" key="1">
    <citation type="submission" date="2022-07" db="EMBL/GenBank/DDBJ databases">
        <authorList>
            <person name="Otstavnykh N."/>
            <person name="Isaeva M."/>
            <person name="Bystritskaya E."/>
        </authorList>
    </citation>
    <scope>NUCLEOTIDE SEQUENCE</scope>
    <source>
        <strain evidence="2">10Alg 79</strain>
    </source>
</reference>
<dbReference type="Proteomes" id="UP001227162">
    <property type="component" value="Unassembled WGS sequence"/>
</dbReference>
<dbReference type="AlphaFoldDB" id="A0AAJ1UGV7"/>
<comment type="caution">
    <text evidence="2">The sequence shown here is derived from an EMBL/GenBank/DDBJ whole genome shotgun (WGS) entry which is preliminary data.</text>
</comment>
<keyword evidence="3" id="KW-1185">Reference proteome</keyword>
<accession>A0AAJ1UGV7</accession>
<dbReference type="Pfam" id="PF01814">
    <property type="entry name" value="Hemerythrin"/>
    <property type="match status" value="1"/>
</dbReference>
<evidence type="ECO:0000259" key="1">
    <source>
        <dbReference type="Pfam" id="PF01814"/>
    </source>
</evidence>
<protein>
    <submittedName>
        <fullName evidence="2">Hemerythrin domain-containing protein</fullName>
    </submittedName>
</protein>
<organism evidence="2 3">
    <name type="scientific">Rhodalgimonas zhirmunskyi</name>
    <dbReference type="NCBI Taxonomy" id="2964767"/>
    <lineage>
        <taxon>Bacteria</taxon>
        <taxon>Pseudomonadati</taxon>
        <taxon>Pseudomonadota</taxon>
        <taxon>Alphaproteobacteria</taxon>
        <taxon>Rhodobacterales</taxon>
        <taxon>Roseobacteraceae</taxon>
        <taxon>Rhodalgimonas</taxon>
    </lineage>
</organism>
<reference evidence="2" key="2">
    <citation type="submission" date="2023-04" db="EMBL/GenBank/DDBJ databases">
        <title>'Rhodoalgimonas zhirmunskyi' gen. nov., isolated from a red alga.</title>
        <authorList>
            <person name="Nedashkovskaya O.I."/>
            <person name="Otstavnykh N.Y."/>
            <person name="Bystritskaya E.P."/>
            <person name="Balabanova L.A."/>
            <person name="Isaeva M.P."/>
        </authorList>
    </citation>
    <scope>NUCLEOTIDE SEQUENCE</scope>
    <source>
        <strain evidence="2">10Alg 79</strain>
    </source>
</reference>
<dbReference type="RefSeq" id="WP_317627278.1">
    <property type="nucleotide sequence ID" value="NZ_JANFFA010000005.1"/>
</dbReference>
<dbReference type="PANTHER" id="PTHR35585">
    <property type="entry name" value="HHE DOMAIN PROTEIN (AFU_ORTHOLOGUE AFUA_4G00730)"/>
    <property type="match status" value="1"/>
</dbReference>
<dbReference type="EMBL" id="JANFFA010000005">
    <property type="protein sequence ID" value="MDQ2095657.1"/>
    <property type="molecule type" value="Genomic_DNA"/>
</dbReference>
<evidence type="ECO:0000313" key="3">
    <source>
        <dbReference type="Proteomes" id="UP001227162"/>
    </source>
</evidence>
<evidence type="ECO:0000313" key="2">
    <source>
        <dbReference type="EMBL" id="MDQ2095657.1"/>
    </source>
</evidence>
<sequence>MPSIYDAIIADHEKHRDLMDTIANTEGDSKERREAWRELYRDVKSHSAAEEEEFYSTLMNQTWGQDAARHSVHEHAQMDEILEELNEMDMSSPGWLTRFKTLKHDYEHHIEEEEDEVFTRAKKIVGEEENDAYGKRFVERKKKEMGLIEEKKEDHLED</sequence>
<dbReference type="Gene3D" id="1.20.120.520">
    <property type="entry name" value="nmb1532 protein domain like"/>
    <property type="match status" value="1"/>
</dbReference>